<dbReference type="InterPro" id="IPR013430">
    <property type="entry name" value="Toxin_antidote_HigA"/>
</dbReference>
<evidence type="ECO:0000256" key="1">
    <source>
        <dbReference type="ARBA" id="ARBA00023125"/>
    </source>
</evidence>
<keyword evidence="1" id="KW-0238">DNA-binding</keyword>
<dbReference type="PANTHER" id="PTHR36924">
    <property type="entry name" value="ANTITOXIN HIGA-1"/>
    <property type="match status" value="1"/>
</dbReference>
<dbReference type="Gene3D" id="1.10.260.40">
    <property type="entry name" value="lambda repressor-like DNA-binding domains"/>
    <property type="match status" value="1"/>
</dbReference>
<organism evidence="3 4">
    <name type="scientific">Cupriavidus necator (strain ATCC 17699 / DSM 428 / KCTC 22496 / NCIMB 10442 / H16 / Stanier 337)</name>
    <name type="common">Ralstonia eutropha</name>
    <dbReference type="NCBI Taxonomy" id="381666"/>
    <lineage>
        <taxon>Bacteria</taxon>
        <taxon>Pseudomonadati</taxon>
        <taxon>Pseudomonadota</taxon>
        <taxon>Betaproteobacteria</taxon>
        <taxon>Burkholderiales</taxon>
        <taxon>Burkholderiaceae</taxon>
        <taxon>Cupriavidus</taxon>
    </lineage>
</organism>
<dbReference type="Pfam" id="PF01381">
    <property type="entry name" value="HTH_3"/>
    <property type="match status" value="1"/>
</dbReference>
<dbReference type="eggNOG" id="COG3093">
    <property type="taxonomic scope" value="Bacteria"/>
</dbReference>
<dbReference type="CDD" id="cd00093">
    <property type="entry name" value="HTH_XRE"/>
    <property type="match status" value="1"/>
</dbReference>
<keyword evidence="4" id="KW-1185">Reference proteome</keyword>
<dbReference type="SMART" id="SM00530">
    <property type="entry name" value="HTH_XRE"/>
    <property type="match status" value="1"/>
</dbReference>
<dbReference type="InterPro" id="IPR001387">
    <property type="entry name" value="Cro/C1-type_HTH"/>
</dbReference>
<dbReference type="InterPro" id="IPR010982">
    <property type="entry name" value="Lambda_DNA-bd_dom_sf"/>
</dbReference>
<gene>
    <name evidence="3" type="ordered locus">H16_B1707</name>
</gene>
<sequence length="195" mass="21810">MRASNVSSRLAPRRESSRITRRDCAISSVRWITPRDPGTWGCQVGSCINWAATCPALVCQRQWQLAADIHVRRHRRHRRRLPGLPLKDFIMTRMHNPPHPGAVLADWLAGMDDMTITAFAAHISVTRATLSRILNGHASITPDIAIRLEGALGASREMWGGMQMAYDLWVAAQRPRKRIKRLPRPAGKAAEADLA</sequence>
<dbReference type="PANTHER" id="PTHR36924:SF1">
    <property type="entry name" value="ANTITOXIN HIGA-1"/>
    <property type="match status" value="1"/>
</dbReference>
<dbReference type="HOGENOM" id="CLU_1394295_0_0_4"/>
<dbReference type="Proteomes" id="UP000008210">
    <property type="component" value="Chromosome 2"/>
</dbReference>
<name>Q0K0I2_CUPNH</name>
<dbReference type="SUPFAM" id="SSF47413">
    <property type="entry name" value="lambda repressor-like DNA-binding domains"/>
    <property type="match status" value="1"/>
</dbReference>
<dbReference type="STRING" id="381666.H16_B1707"/>
<evidence type="ECO:0000259" key="2">
    <source>
        <dbReference type="PROSITE" id="PS50943"/>
    </source>
</evidence>
<dbReference type="NCBIfam" id="TIGR02607">
    <property type="entry name" value="antidote_HigA"/>
    <property type="match status" value="1"/>
</dbReference>
<evidence type="ECO:0000313" key="3">
    <source>
        <dbReference type="EMBL" id="CAJ96492.1"/>
    </source>
</evidence>
<dbReference type="EMBL" id="AM260480">
    <property type="protein sequence ID" value="CAJ96492.1"/>
    <property type="molecule type" value="Genomic_DNA"/>
</dbReference>
<dbReference type="KEGG" id="reh:H16_B1707"/>
<dbReference type="PROSITE" id="PS50943">
    <property type="entry name" value="HTH_CROC1"/>
    <property type="match status" value="1"/>
</dbReference>
<protein>
    <submittedName>
        <fullName evidence="3">Plasmid maintenance system antidote protein</fullName>
    </submittedName>
</protein>
<proteinExistence type="predicted"/>
<dbReference type="GO" id="GO:0003677">
    <property type="term" value="F:DNA binding"/>
    <property type="evidence" value="ECO:0007669"/>
    <property type="project" value="UniProtKB-KW"/>
</dbReference>
<accession>Q0K0I2</accession>
<evidence type="ECO:0000313" key="4">
    <source>
        <dbReference type="Proteomes" id="UP000008210"/>
    </source>
</evidence>
<feature type="domain" description="HTH cro/C1-type" evidence="2">
    <location>
        <begin position="114"/>
        <end position="159"/>
    </location>
</feature>
<dbReference type="AlphaFoldDB" id="Q0K0I2"/>
<reference evidence="3 4" key="1">
    <citation type="journal article" date="2006" name="Nat. Biotechnol.">
        <title>Genome sequence of the bioplastic-producing 'Knallgas' bacterium Ralstonia eutropha H16.</title>
        <authorList>
            <person name="Pohlmann A."/>
            <person name="Fricke W.F."/>
            <person name="Reinecke F."/>
            <person name="Kusian B."/>
            <person name="Liesegang H."/>
            <person name="Cramm R."/>
            <person name="Eitinger T."/>
            <person name="Ewering C."/>
            <person name="Potter M."/>
            <person name="Schwartz E."/>
            <person name="Strittmatter A."/>
            <person name="Voss I."/>
            <person name="Gottschalk G."/>
            <person name="Steinbuechel A."/>
            <person name="Friedrich B."/>
            <person name="Bowien B."/>
        </authorList>
    </citation>
    <scope>NUCLEOTIDE SEQUENCE [LARGE SCALE GENOMIC DNA]</scope>
    <source>
        <strain evidence="4">ATCC 17699 / DSM 428 / KCTC 22496 / NCIMB 10442 / H16 / Stanier 337</strain>
    </source>
</reference>